<organism evidence="1 2">
    <name type="scientific">Okeania hirsuta</name>
    <dbReference type="NCBI Taxonomy" id="1458930"/>
    <lineage>
        <taxon>Bacteria</taxon>
        <taxon>Bacillati</taxon>
        <taxon>Cyanobacteriota</taxon>
        <taxon>Cyanophyceae</taxon>
        <taxon>Oscillatoriophycideae</taxon>
        <taxon>Oscillatoriales</taxon>
        <taxon>Microcoleaceae</taxon>
        <taxon>Okeania</taxon>
    </lineage>
</organism>
<dbReference type="OrthoDB" id="9772295at2"/>
<dbReference type="Proteomes" id="UP000269154">
    <property type="component" value="Unassembled WGS sequence"/>
</dbReference>
<accession>A0A3N6QZQ6</accession>
<dbReference type="EMBL" id="RCBY01000015">
    <property type="protein sequence ID" value="RQH52768.1"/>
    <property type="molecule type" value="Genomic_DNA"/>
</dbReference>
<dbReference type="AlphaFoldDB" id="A0A3N6QZQ6"/>
<dbReference type="RefSeq" id="WP_124143719.1">
    <property type="nucleotide sequence ID" value="NZ_CAWOKI010000365.1"/>
</dbReference>
<evidence type="ECO:0000313" key="2">
    <source>
        <dbReference type="Proteomes" id="UP000269154"/>
    </source>
</evidence>
<dbReference type="InterPro" id="IPR014917">
    <property type="entry name" value="DUF1800"/>
</dbReference>
<protein>
    <submittedName>
        <fullName evidence="1">DUF1800 domain-containing protein</fullName>
    </submittedName>
</protein>
<name>A0A3N6QZQ6_9CYAN</name>
<keyword evidence="2" id="KW-1185">Reference proteome</keyword>
<reference evidence="1 2" key="1">
    <citation type="journal article" date="2018" name="ACS Chem. Biol.">
        <title>Ketoreductase domain dysfunction expands chemodiversity: malyngamide biosynthesis in the cyanobacterium Okeania hirsuta.</title>
        <authorList>
            <person name="Moss N.A."/>
            <person name="Leao T."/>
            <person name="Rankin M."/>
            <person name="McCullough T.M."/>
            <person name="Qu P."/>
            <person name="Korobeynikov A."/>
            <person name="Smith J.L."/>
            <person name="Gerwick L."/>
            <person name="Gerwick W.H."/>
        </authorList>
    </citation>
    <scope>NUCLEOTIDE SEQUENCE [LARGE SCALE GENOMIC DNA]</scope>
    <source>
        <strain evidence="1 2">PAB10Feb10-1</strain>
    </source>
</reference>
<proteinExistence type="predicted"/>
<dbReference type="Pfam" id="PF08811">
    <property type="entry name" value="DUF1800"/>
    <property type="match status" value="1"/>
</dbReference>
<comment type="caution">
    <text evidence="1">The sequence shown here is derived from an EMBL/GenBank/DDBJ whole genome shotgun (WGS) entry which is preliminary data.</text>
</comment>
<evidence type="ECO:0000313" key="1">
    <source>
        <dbReference type="EMBL" id="RQH52768.1"/>
    </source>
</evidence>
<sequence>MTDIKILHLINRLSFGPTPGQIEKIKNIGVEAYIQSQLQPDSIPYPKLLTKKLEYLDTLPLKPGEIITELQQLQQQGKELKLDQRGLNRIKGRFEQKIFLQATKGRFLRTLESPRHLEEVMVDFWYNHFNVFGRQGLNRLYFSSYEQQAIRPHVLGKFRELLGATAHHPAMLIYLDNWRSHQGKINENYARELLELHTLGVDGGYTQDDIIALAKIFTGWGLPPNAKRAEDVDGFFFDEKRHEPGDKFFLGQTIKENGIAEGEIALDILANHPATAKHISYKLAQTFVLDQPPESLVKTLAQIFLESEGDISEVLKTLFNSSEFWQVETHNSKFKNPYHFVASAMRAIGNEVDNFRPINGILDQLGMPLYGCVTPDGYKNTKEAWLSSDTMIRRSSLAVPLSGGLLGRGKPISAEKLMATLGNNFSAQTRTVIENSSPELRAALIFGSPEFMRY</sequence>
<gene>
    <name evidence="1" type="ORF">D5R40_04625</name>
</gene>